<evidence type="ECO:0000256" key="8">
    <source>
        <dbReference type="ARBA" id="ARBA00022777"/>
    </source>
</evidence>
<reference evidence="16 17" key="1">
    <citation type="submission" date="2018-02" db="EMBL/GenBank/DDBJ databases">
        <title>Subsurface microbial communities from deep shales in Ohio and West Virginia, USA.</title>
        <authorList>
            <person name="Wrighton K."/>
        </authorList>
    </citation>
    <scope>NUCLEOTIDE SEQUENCE [LARGE SCALE GENOMIC DNA]</scope>
    <source>
        <strain evidence="16 17">OWC-DMM</strain>
    </source>
</reference>
<evidence type="ECO:0000256" key="14">
    <source>
        <dbReference type="RuleBase" id="RU004347"/>
    </source>
</evidence>
<proteinExistence type="inferred from homology"/>
<name>A0A2S6HCZ9_9GAMM</name>
<dbReference type="FunFam" id="3.40.50.300:FF:000212">
    <property type="entry name" value="Adenylyl-sulfate kinase"/>
    <property type="match status" value="1"/>
</dbReference>
<dbReference type="GO" id="GO:0000103">
    <property type="term" value="P:sulfate assimilation"/>
    <property type="evidence" value="ECO:0007669"/>
    <property type="project" value="UniProtKB-UniRule"/>
</dbReference>
<comment type="catalytic activity">
    <reaction evidence="1 13 14">
        <text>adenosine 5'-phosphosulfate + ATP = 3'-phosphoadenylyl sulfate + ADP + H(+)</text>
        <dbReference type="Rhea" id="RHEA:24152"/>
        <dbReference type="ChEBI" id="CHEBI:15378"/>
        <dbReference type="ChEBI" id="CHEBI:30616"/>
        <dbReference type="ChEBI" id="CHEBI:58243"/>
        <dbReference type="ChEBI" id="CHEBI:58339"/>
        <dbReference type="ChEBI" id="CHEBI:456216"/>
        <dbReference type="EC" id="2.7.1.25"/>
    </reaction>
</comment>
<protein>
    <recommendedName>
        <fullName evidence="5 13">Adenylyl-sulfate kinase</fullName>
        <ecNumber evidence="5 13">2.7.1.25</ecNumber>
    </recommendedName>
    <alternativeName>
        <fullName evidence="11 13">APS kinase</fullName>
    </alternativeName>
    <alternativeName>
        <fullName evidence="12 13">ATP adenosine-5'-phosphosulfate 3'-phosphotransferase</fullName>
    </alternativeName>
    <alternativeName>
        <fullName evidence="10 13">Adenosine-5'-phosphosulfate kinase</fullName>
    </alternativeName>
</protein>
<dbReference type="InterPro" id="IPR059117">
    <property type="entry name" value="APS_kinase_dom"/>
</dbReference>
<dbReference type="RefSeq" id="WP_104429209.1">
    <property type="nucleotide sequence ID" value="NZ_PTIZ01000006.1"/>
</dbReference>
<sequence>MNAQLSVSTNVVWHRATVTRARREAQNGHRGAILWFTGLSGSGKSTLAHAVEEALHQRGCRTFVLDGDNVRHGLCGDLGFSARDRQENIRRIGEMAKIFMEAGVIVLTAFISPYCADRERVRDIVERGDFIEIYCDTPIEICESRDVKGLYKKARAGQLAEFTGITSPYEIPENCELTVDTGTTELDTCVRQVIDEMMQHGIIATANSNRERGRKA</sequence>
<dbReference type="PANTHER" id="PTHR11055">
    <property type="entry name" value="BIFUNCTIONAL 3'-PHOSPHOADENOSINE 5'-PHOSPHOSULFATE SYNTHASE"/>
    <property type="match status" value="1"/>
</dbReference>
<comment type="caution">
    <text evidence="16">The sequence shown here is derived from an EMBL/GenBank/DDBJ whole genome shotgun (WGS) entry which is preliminary data.</text>
</comment>
<dbReference type="GO" id="GO:0004020">
    <property type="term" value="F:adenylylsulfate kinase activity"/>
    <property type="evidence" value="ECO:0007669"/>
    <property type="project" value="UniProtKB-UniRule"/>
</dbReference>
<dbReference type="Proteomes" id="UP000240010">
    <property type="component" value="Unassembled WGS sequence"/>
</dbReference>
<evidence type="ECO:0000256" key="3">
    <source>
        <dbReference type="ARBA" id="ARBA00004806"/>
    </source>
</evidence>
<evidence type="ECO:0000256" key="6">
    <source>
        <dbReference type="ARBA" id="ARBA00022679"/>
    </source>
</evidence>
<dbReference type="HAMAP" id="MF_00065">
    <property type="entry name" value="Adenylyl_sulf_kinase"/>
    <property type="match status" value="1"/>
</dbReference>
<dbReference type="Gene3D" id="3.40.50.300">
    <property type="entry name" value="P-loop containing nucleotide triphosphate hydrolases"/>
    <property type="match status" value="1"/>
</dbReference>
<comment type="function">
    <text evidence="2 13 14">Catalyzes the synthesis of activated sulfate.</text>
</comment>
<organism evidence="16 17">
    <name type="scientific">Methylobacter tundripaludum</name>
    <dbReference type="NCBI Taxonomy" id="173365"/>
    <lineage>
        <taxon>Bacteria</taxon>
        <taxon>Pseudomonadati</taxon>
        <taxon>Pseudomonadota</taxon>
        <taxon>Gammaproteobacteria</taxon>
        <taxon>Methylococcales</taxon>
        <taxon>Methylococcaceae</taxon>
        <taxon>Methylobacter</taxon>
    </lineage>
</organism>
<dbReference type="SUPFAM" id="SSF52540">
    <property type="entry name" value="P-loop containing nucleoside triphosphate hydrolases"/>
    <property type="match status" value="1"/>
</dbReference>
<keyword evidence="6 13" id="KW-0808">Transferase</keyword>
<evidence type="ECO:0000256" key="4">
    <source>
        <dbReference type="ARBA" id="ARBA00007008"/>
    </source>
</evidence>
<dbReference type="NCBIfam" id="TIGR00455">
    <property type="entry name" value="apsK"/>
    <property type="match status" value="1"/>
</dbReference>
<evidence type="ECO:0000256" key="7">
    <source>
        <dbReference type="ARBA" id="ARBA00022741"/>
    </source>
</evidence>
<keyword evidence="9 13" id="KW-0067">ATP-binding</keyword>
<evidence type="ECO:0000313" key="17">
    <source>
        <dbReference type="Proteomes" id="UP000240010"/>
    </source>
</evidence>
<evidence type="ECO:0000256" key="5">
    <source>
        <dbReference type="ARBA" id="ARBA00012121"/>
    </source>
</evidence>
<dbReference type="InterPro" id="IPR027417">
    <property type="entry name" value="P-loop_NTPase"/>
</dbReference>
<keyword evidence="13" id="KW-0597">Phosphoprotein</keyword>
<dbReference type="CDD" id="cd02027">
    <property type="entry name" value="APSK"/>
    <property type="match status" value="1"/>
</dbReference>
<feature type="domain" description="APS kinase" evidence="15">
    <location>
        <begin position="30"/>
        <end position="180"/>
    </location>
</feature>
<dbReference type="InterPro" id="IPR002891">
    <property type="entry name" value="APS"/>
</dbReference>
<dbReference type="PANTHER" id="PTHR11055:SF1">
    <property type="entry name" value="PAPS SYNTHETASE, ISOFORM D"/>
    <property type="match status" value="1"/>
</dbReference>
<evidence type="ECO:0000256" key="1">
    <source>
        <dbReference type="ARBA" id="ARBA00001823"/>
    </source>
</evidence>
<dbReference type="EC" id="2.7.1.25" evidence="5 13"/>
<comment type="similarity">
    <text evidence="4 13 14">Belongs to the APS kinase family.</text>
</comment>
<gene>
    <name evidence="13" type="primary">cysC</name>
    <name evidence="16" type="ORF">B0F87_106203</name>
</gene>
<keyword evidence="7 13" id="KW-0547">Nucleotide-binding</keyword>
<keyword evidence="8 13" id="KW-0418">Kinase</keyword>
<dbReference type="GO" id="GO:0070814">
    <property type="term" value="P:hydrogen sulfide biosynthetic process"/>
    <property type="evidence" value="ECO:0007669"/>
    <property type="project" value="UniProtKB-UniRule"/>
</dbReference>
<dbReference type="EMBL" id="PTIZ01000006">
    <property type="protein sequence ID" value="PPK75355.1"/>
    <property type="molecule type" value="Genomic_DNA"/>
</dbReference>
<dbReference type="AlphaFoldDB" id="A0A2S6HCZ9"/>
<evidence type="ECO:0000256" key="10">
    <source>
        <dbReference type="ARBA" id="ARBA00029724"/>
    </source>
</evidence>
<evidence type="ECO:0000256" key="2">
    <source>
        <dbReference type="ARBA" id="ARBA00002632"/>
    </source>
</evidence>
<feature type="binding site" evidence="13">
    <location>
        <begin position="38"/>
        <end position="45"/>
    </location>
    <ligand>
        <name>ATP</name>
        <dbReference type="ChEBI" id="CHEBI:30616"/>
    </ligand>
</feature>
<evidence type="ECO:0000256" key="13">
    <source>
        <dbReference type="HAMAP-Rule" id="MF_00065"/>
    </source>
</evidence>
<evidence type="ECO:0000256" key="12">
    <source>
        <dbReference type="ARBA" id="ARBA00031464"/>
    </source>
</evidence>
<dbReference type="GO" id="GO:0005524">
    <property type="term" value="F:ATP binding"/>
    <property type="evidence" value="ECO:0007669"/>
    <property type="project" value="UniProtKB-UniRule"/>
</dbReference>
<evidence type="ECO:0000256" key="11">
    <source>
        <dbReference type="ARBA" id="ARBA00031393"/>
    </source>
</evidence>
<dbReference type="Pfam" id="PF01583">
    <property type="entry name" value="APS_kinase"/>
    <property type="match status" value="1"/>
</dbReference>
<accession>A0A2S6HCZ9</accession>
<feature type="active site" description="Phosphoserine intermediate" evidence="13">
    <location>
        <position position="112"/>
    </location>
</feature>
<evidence type="ECO:0000259" key="15">
    <source>
        <dbReference type="Pfam" id="PF01583"/>
    </source>
</evidence>
<evidence type="ECO:0000256" key="9">
    <source>
        <dbReference type="ARBA" id="ARBA00022840"/>
    </source>
</evidence>
<dbReference type="UniPathway" id="UPA00140">
    <property type="reaction ID" value="UER00205"/>
</dbReference>
<dbReference type="NCBIfam" id="NF003013">
    <property type="entry name" value="PRK03846.1"/>
    <property type="match status" value="1"/>
</dbReference>
<comment type="pathway">
    <text evidence="3 13 14">Sulfur metabolism; hydrogen sulfide biosynthesis; sulfite from sulfate: step 2/3.</text>
</comment>
<evidence type="ECO:0000313" key="16">
    <source>
        <dbReference type="EMBL" id="PPK75355.1"/>
    </source>
</evidence>